<gene>
    <name evidence="11" type="ORF">FY030_09195</name>
</gene>
<accession>A0A5J6V726</accession>
<evidence type="ECO:0000256" key="3">
    <source>
        <dbReference type="ARBA" id="ARBA00022448"/>
    </source>
</evidence>
<dbReference type="OrthoDB" id="3181282at2"/>
<keyword evidence="4" id="KW-1003">Cell membrane</keyword>
<proteinExistence type="inferred from homology"/>
<evidence type="ECO:0000313" key="11">
    <source>
        <dbReference type="EMBL" id="QFG68852.1"/>
    </source>
</evidence>
<keyword evidence="8 9" id="KW-0472">Membrane</keyword>
<feature type="transmembrane region" description="Helical" evidence="9">
    <location>
        <begin position="20"/>
        <end position="44"/>
    </location>
</feature>
<dbReference type="GO" id="GO:0022857">
    <property type="term" value="F:transmembrane transporter activity"/>
    <property type="evidence" value="ECO:0007669"/>
    <property type="project" value="InterPro"/>
</dbReference>
<comment type="similarity">
    <text evidence="2">Belongs to the binding-protein-dependent transport system permease family. HisMQ subfamily.</text>
</comment>
<dbReference type="InterPro" id="IPR035906">
    <property type="entry name" value="MetI-like_sf"/>
</dbReference>
<dbReference type="GO" id="GO:0006865">
    <property type="term" value="P:amino acid transport"/>
    <property type="evidence" value="ECO:0007669"/>
    <property type="project" value="UniProtKB-KW"/>
</dbReference>
<evidence type="ECO:0000256" key="5">
    <source>
        <dbReference type="ARBA" id="ARBA00022692"/>
    </source>
</evidence>
<dbReference type="PANTHER" id="PTHR30614:SF37">
    <property type="entry name" value="AMINO-ACID ABC TRANSPORTER PERMEASE PROTEIN YHDX-RELATED"/>
    <property type="match status" value="1"/>
</dbReference>
<evidence type="ECO:0000256" key="1">
    <source>
        <dbReference type="ARBA" id="ARBA00004651"/>
    </source>
</evidence>
<name>A0A5J6V726_9MICO</name>
<comment type="subcellular location">
    <subcellularLocation>
        <location evidence="1 9">Cell membrane</location>
        <topology evidence="1 9">Multi-pass membrane protein</topology>
    </subcellularLocation>
</comment>
<dbReference type="NCBIfam" id="TIGR01726">
    <property type="entry name" value="HEQRo_perm_3TM"/>
    <property type="match status" value="1"/>
</dbReference>
<dbReference type="InterPro" id="IPR010065">
    <property type="entry name" value="AA_ABC_transptr_permease_3TM"/>
</dbReference>
<dbReference type="InterPro" id="IPR043429">
    <property type="entry name" value="ArtM/GltK/GlnP/TcyL/YhdX-like"/>
</dbReference>
<evidence type="ECO:0000256" key="9">
    <source>
        <dbReference type="RuleBase" id="RU363032"/>
    </source>
</evidence>
<feature type="domain" description="ABC transmembrane type-1" evidence="10">
    <location>
        <begin position="17"/>
        <end position="213"/>
    </location>
</feature>
<evidence type="ECO:0000256" key="2">
    <source>
        <dbReference type="ARBA" id="ARBA00010072"/>
    </source>
</evidence>
<keyword evidence="7 9" id="KW-1133">Transmembrane helix</keyword>
<keyword evidence="3 9" id="KW-0813">Transport</keyword>
<dbReference type="RefSeq" id="WP_158061238.1">
    <property type="nucleotide sequence ID" value="NZ_CP044427.1"/>
</dbReference>
<dbReference type="GO" id="GO:0043190">
    <property type="term" value="C:ATP-binding cassette (ABC) transporter complex"/>
    <property type="evidence" value="ECO:0007669"/>
    <property type="project" value="InterPro"/>
</dbReference>
<keyword evidence="6" id="KW-0029">Amino-acid transport</keyword>
<organism evidence="11 12">
    <name type="scientific">Ornithinimicrobium pratense</name>
    <dbReference type="NCBI Taxonomy" id="2593973"/>
    <lineage>
        <taxon>Bacteria</taxon>
        <taxon>Bacillati</taxon>
        <taxon>Actinomycetota</taxon>
        <taxon>Actinomycetes</taxon>
        <taxon>Micrococcales</taxon>
        <taxon>Ornithinimicrobiaceae</taxon>
        <taxon>Ornithinimicrobium</taxon>
    </lineage>
</organism>
<feature type="transmembrane region" description="Helical" evidence="9">
    <location>
        <begin position="157"/>
        <end position="178"/>
    </location>
</feature>
<dbReference type="CDD" id="cd06261">
    <property type="entry name" value="TM_PBP2"/>
    <property type="match status" value="1"/>
</dbReference>
<keyword evidence="12" id="KW-1185">Reference proteome</keyword>
<sequence length="224" mass="24496">MQDIPELIERFDFIQGFGLVLWLTLWSAFWALLLGTILVIMRLVPIRTLNVVGSFLVAALRNTPLTLIILTSNIILYVQLGLELGPDSVTNNIRLAILSLSVYHAAFVCEALRSGVNTIPLGQAEAARSIGLTFSQSLRHVILPQAFRGAITPLGNVLIALTKNTTVAAVIGVGVVSLSMRRAIEFRPDVLFLIFLIVAVGFVLITLPMGMLTSWASQKYAVRR</sequence>
<dbReference type="Gene3D" id="1.10.3720.10">
    <property type="entry name" value="MetI-like"/>
    <property type="match status" value="1"/>
</dbReference>
<evidence type="ECO:0000256" key="8">
    <source>
        <dbReference type="ARBA" id="ARBA00023136"/>
    </source>
</evidence>
<dbReference type="Proteomes" id="UP000326546">
    <property type="component" value="Chromosome"/>
</dbReference>
<dbReference type="Pfam" id="PF00528">
    <property type="entry name" value="BPD_transp_1"/>
    <property type="match status" value="1"/>
</dbReference>
<dbReference type="AlphaFoldDB" id="A0A5J6V726"/>
<evidence type="ECO:0000256" key="6">
    <source>
        <dbReference type="ARBA" id="ARBA00022970"/>
    </source>
</evidence>
<evidence type="ECO:0000259" key="10">
    <source>
        <dbReference type="PROSITE" id="PS50928"/>
    </source>
</evidence>
<dbReference type="InterPro" id="IPR000515">
    <property type="entry name" value="MetI-like"/>
</dbReference>
<dbReference type="PANTHER" id="PTHR30614">
    <property type="entry name" value="MEMBRANE COMPONENT OF AMINO ACID ABC TRANSPORTER"/>
    <property type="match status" value="1"/>
</dbReference>
<keyword evidence="5 9" id="KW-0812">Transmembrane</keyword>
<feature type="transmembrane region" description="Helical" evidence="9">
    <location>
        <begin position="65"/>
        <end position="82"/>
    </location>
</feature>
<evidence type="ECO:0000256" key="7">
    <source>
        <dbReference type="ARBA" id="ARBA00022989"/>
    </source>
</evidence>
<evidence type="ECO:0000313" key="12">
    <source>
        <dbReference type="Proteomes" id="UP000326546"/>
    </source>
</evidence>
<dbReference type="SUPFAM" id="SSF161098">
    <property type="entry name" value="MetI-like"/>
    <property type="match status" value="1"/>
</dbReference>
<dbReference type="PROSITE" id="PS50928">
    <property type="entry name" value="ABC_TM1"/>
    <property type="match status" value="1"/>
</dbReference>
<evidence type="ECO:0000256" key="4">
    <source>
        <dbReference type="ARBA" id="ARBA00022475"/>
    </source>
</evidence>
<reference evidence="11 12" key="1">
    <citation type="submission" date="2019-09" db="EMBL/GenBank/DDBJ databases">
        <title>Serinicoccus pratensis sp. nov., isolated from meadow soil.</title>
        <authorList>
            <person name="Zhang W."/>
        </authorList>
    </citation>
    <scope>NUCLEOTIDE SEQUENCE [LARGE SCALE GENOMIC DNA]</scope>
    <source>
        <strain evidence="11 12">W204</strain>
    </source>
</reference>
<feature type="transmembrane region" description="Helical" evidence="9">
    <location>
        <begin position="190"/>
        <end position="216"/>
    </location>
</feature>
<dbReference type="KEGG" id="serw:FY030_09195"/>
<protein>
    <submittedName>
        <fullName evidence="11">ABC transporter permease subunit</fullName>
    </submittedName>
</protein>
<dbReference type="EMBL" id="CP044427">
    <property type="protein sequence ID" value="QFG68852.1"/>
    <property type="molecule type" value="Genomic_DNA"/>
</dbReference>